<reference evidence="5 6" key="1">
    <citation type="submission" date="2024-03" db="EMBL/GenBank/DDBJ databases">
        <title>Adaptation during the transition from Ophiocordyceps entomopathogen to insect associate is accompanied by gene loss and intensified selection.</title>
        <authorList>
            <person name="Ward C.M."/>
            <person name="Onetto C.A."/>
            <person name="Borneman A.R."/>
        </authorList>
    </citation>
    <scope>NUCLEOTIDE SEQUENCE [LARGE SCALE GENOMIC DNA]</scope>
    <source>
        <strain evidence="5">AWRI1</strain>
        <tissue evidence="5">Single Adult Female</tissue>
    </source>
</reference>
<dbReference type="Proteomes" id="UP001367676">
    <property type="component" value="Unassembled WGS sequence"/>
</dbReference>
<dbReference type="EMBL" id="JBBCAQ010000022">
    <property type="protein sequence ID" value="KAK7590271.1"/>
    <property type="molecule type" value="Genomic_DNA"/>
</dbReference>
<name>A0AAN9TWC3_9HEMI</name>
<comment type="subcellular location">
    <subcellularLocation>
        <location evidence="1">Cytoplasm</location>
    </subcellularLocation>
</comment>
<evidence type="ECO:0000256" key="1">
    <source>
        <dbReference type="ARBA" id="ARBA00004496"/>
    </source>
</evidence>
<dbReference type="InterPro" id="IPR002347">
    <property type="entry name" value="SDR_fam"/>
</dbReference>
<evidence type="ECO:0000256" key="2">
    <source>
        <dbReference type="ARBA" id="ARBA00022490"/>
    </source>
</evidence>
<dbReference type="InterPro" id="IPR036291">
    <property type="entry name" value="NAD(P)-bd_dom_sf"/>
</dbReference>
<dbReference type="PANTHER" id="PTHR44085">
    <property type="entry name" value="SEPIAPTERIN REDUCTASE"/>
    <property type="match status" value="1"/>
</dbReference>
<comment type="caution">
    <text evidence="5">The sequence shown here is derived from an EMBL/GenBank/DDBJ whole genome shotgun (WGS) entry which is preliminary data.</text>
</comment>
<sequence length="265" mass="30007">MATTAPFWNRSTFLVITGASRGIGKNLATQFSTLVTSDSTLVLLARNLQNLEATKTEILATNPKLDIKIYSVDLRKPDSKEFDTILRSSAAAKRYELYFLVHNAGYILTDVRASEMDDVQQFNEYMTMNLFSVTALTSSFLKLFVKNERCILNISSSAAIHPIKGVVHYCVGKSSREMYFKVLAQENPDLNVLNYAPGPVRTDLQRELANDCWNEDTRTLLQTFAESPVKMEDTIKKLIDTLESRSYSNGEHVIFQNPLYKMIYS</sequence>
<protein>
    <recommendedName>
        <fullName evidence="7">Sepiapterin reductase</fullName>
    </recommendedName>
</protein>
<keyword evidence="2" id="KW-0963">Cytoplasm</keyword>
<evidence type="ECO:0000256" key="4">
    <source>
        <dbReference type="ARBA" id="ARBA00023002"/>
    </source>
</evidence>
<evidence type="ECO:0000256" key="3">
    <source>
        <dbReference type="ARBA" id="ARBA00022857"/>
    </source>
</evidence>
<gene>
    <name evidence="5" type="ORF">V9T40_001884</name>
</gene>
<dbReference type="Pfam" id="PF00106">
    <property type="entry name" value="adh_short"/>
    <property type="match status" value="1"/>
</dbReference>
<dbReference type="Gene3D" id="3.40.50.720">
    <property type="entry name" value="NAD(P)-binding Rossmann-like Domain"/>
    <property type="match status" value="1"/>
</dbReference>
<accession>A0AAN9TWC3</accession>
<evidence type="ECO:0008006" key="7">
    <source>
        <dbReference type="Google" id="ProtNLM"/>
    </source>
</evidence>
<evidence type="ECO:0000313" key="6">
    <source>
        <dbReference type="Proteomes" id="UP001367676"/>
    </source>
</evidence>
<organism evidence="5 6">
    <name type="scientific">Parthenolecanium corni</name>
    <dbReference type="NCBI Taxonomy" id="536013"/>
    <lineage>
        <taxon>Eukaryota</taxon>
        <taxon>Metazoa</taxon>
        <taxon>Ecdysozoa</taxon>
        <taxon>Arthropoda</taxon>
        <taxon>Hexapoda</taxon>
        <taxon>Insecta</taxon>
        <taxon>Pterygota</taxon>
        <taxon>Neoptera</taxon>
        <taxon>Paraneoptera</taxon>
        <taxon>Hemiptera</taxon>
        <taxon>Sternorrhyncha</taxon>
        <taxon>Coccoidea</taxon>
        <taxon>Coccidae</taxon>
        <taxon>Parthenolecanium</taxon>
    </lineage>
</organism>
<dbReference type="InterPro" id="IPR051721">
    <property type="entry name" value="Biopterin_syn/organic_redct"/>
</dbReference>
<dbReference type="GO" id="GO:0005737">
    <property type="term" value="C:cytoplasm"/>
    <property type="evidence" value="ECO:0007669"/>
    <property type="project" value="UniProtKB-SubCell"/>
</dbReference>
<dbReference type="GO" id="GO:0006729">
    <property type="term" value="P:tetrahydrobiopterin biosynthetic process"/>
    <property type="evidence" value="ECO:0007669"/>
    <property type="project" value="TreeGrafter"/>
</dbReference>
<keyword evidence="3" id="KW-0521">NADP</keyword>
<dbReference type="GO" id="GO:0004757">
    <property type="term" value="F:sepiapterin reductase (NADP+) activity"/>
    <property type="evidence" value="ECO:0007669"/>
    <property type="project" value="TreeGrafter"/>
</dbReference>
<dbReference type="SUPFAM" id="SSF51735">
    <property type="entry name" value="NAD(P)-binding Rossmann-fold domains"/>
    <property type="match status" value="1"/>
</dbReference>
<dbReference type="AlphaFoldDB" id="A0AAN9TWC3"/>
<keyword evidence="4" id="KW-0560">Oxidoreductase</keyword>
<dbReference type="PRINTS" id="PR00081">
    <property type="entry name" value="GDHRDH"/>
</dbReference>
<proteinExistence type="predicted"/>
<dbReference type="PANTHER" id="PTHR44085:SF2">
    <property type="entry name" value="SEPIAPTERIN REDUCTASE"/>
    <property type="match status" value="1"/>
</dbReference>
<evidence type="ECO:0000313" key="5">
    <source>
        <dbReference type="EMBL" id="KAK7590271.1"/>
    </source>
</evidence>
<keyword evidence="6" id="KW-1185">Reference proteome</keyword>